<dbReference type="AlphaFoldDB" id="A0A937F442"/>
<feature type="signal peptide" evidence="7">
    <location>
        <begin position="1"/>
        <end position="19"/>
    </location>
</feature>
<feature type="domain" description="Peptidase M48" evidence="8">
    <location>
        <begin position="70"/>
        <end position="254"/>
    </location>
</feature>
<dbReference type="CDD" id="cd07331">
    <property type="entry name" value="M48C_Oma1_like"/>
    <property type="match status" value="1"/>
</dbReference>
<comment type="caution">
    <text evidence="9">The sequence shown here is derived from an EMBL/GenBank/DDBJ whole genome shotgun (WGS) entry which is preliminary data.</text>
</comment>
<dbReference type="Proteomes" id="UP000659388">
    <property type="component" value="Unassembled WGS sequence"/>
</dbReference>
<name>A0A937F442_9BACT</name>
<evidence type="ECO:0000313" key="10">
    <source>
        <dbReference type="Proteomes" id="UP000659388"/>
    </source>
</evidence>
<dbReference type="RefSeq" id="WP_202243690.1">
    <property type="nucleotide sequence ID" value="NZ_JAESIY010000003.1"/>
</dbReference>
<accession>A0A937F442</accession>
<comment type="cofactor">
    <cofactor evidence="6">
        <name>Zn(2+)</name>
        <dbReference type="ChEBI" id="CHEBI:29105"/>
    </cofactor>
    <text evidence="6">Binds 1 zinc ion per subunit.</text>
</comment>
<evidence type="ECO:0000256" key="2">
    <source>
        <dbReference type="ARBA" id="ARBA00022723"/>
    </source>
</evidence>
<evidence type="ECO:0000256" key="5">
    <source>
        <dbReference type="ARBA" id="ARBA00023049"/>
    </source>
</evidence>
<dbReference type="PANTHER" id="PTHR22726">
    <property type="entry name" value="METALLOENDOPEPTIDASE OMA1"/>
    <property type="match status" value="1"/>
</dbReference>
<dbReference type="PANTHER" id="PTHR22726:SF1">
    <property type="entry name" value="METALLOENDOPEPTIDASE OMA1, MITOCHONDRIAL"/>
    <property type="match status" value="1"/>
</dbReference>
<keyword evidence="2" id="KW-0479">Metal-binding</keyword>
<evidence type="ECO:0000256" key="4">
    <source>
        <dbReference type="ARBA" id="ARBA00022833"/>
    </source>
</evidence>
<dbReference type="GO" id="GO:0046872">
    <property type="term" value="F:metal ion binding"/>
    <property type="evidence" value="ECO:0007669"/>
    <property type="project" value="UniProtKB-KW"/>
</dbReference>
<dbReference type="Gene3D" id="3.30.2010.10">
    <property type="entry name" value="Metalloproteases ('zincins'), catalytic domain"/>
    <property type="match status" value="1"/>
</dbReference>
<comment type="similarity">
    <text evidence="6">Belongs to the peptidase M48 family.</text>
</comment>
<gene>
    <name evidence="9" type="ORF">JL102_07645</name>
</gene>
<evidence type="ECO:0000256" key="1">
    <source>
        <dbReference type="ARBA" id="ARBA00022670"/>
    </source>
</evidence>
<keyword evidence="3 6" id="KW-0378">Hydrolase</keyword>
<organism evidence="9 10">
    <name type="scientific">Fulvivirga sediminis</name>
    <dbReference type="NCBI Taxonomy" id="2803949"/>
    <lineage>
        <taxon>Bacteria</taxon>
        <taxon>Pseudomonadati</taxon>
        <taxon>Bacteroidota</taxon>
        <taxon>Cytophagia</taxon>
        <taxon>Cytophagales</taxon>
        <taxon>Fulvivirgaceae</taxon>
        <taxon>Fulvivirga</taxon>
    </lineage>
</organism>
<proteinExistence type="inferred from homology"/>
<evidence type="ECO:0000256" key="7">
    <source>
        <dbReference type="SAM" id="SignalP"/>
    </source>
</evidence>
<evidence type="ECO:0000256" key="3">
    <source>
        <dbReference type="ARBA" id="ARBA00022801"/>
    </source>
</evidence>
<dbReference type="GO" id="GO:0004222">
    <property type="term" value="F:metalloendopeptidase activity"/>
    <property type="evidence" value="ECO:0007669"/>
    <property type="project" value="InterPro"/>
</dbReference>
<keyword evidence="5 6" id="KW-0482">Metalloprotease</keyword>
<reference evidence="9" key="1">
    <citation type="submission" date="2021-01" db="EMBL/GenBank/DDBJ databases">
        <title>Fulvivirga kasyanovii gen. nov., sp nov., a novel member of the phylum Bacteroidetes isolated from seawater in a mussel farm.</title>
        <authorList>
            <person name="Zhao L.-H."/>
            <person name="Wang Z.-J."/>
        </authorList>
    </citation>
    <scope>NUCLEOTIDE SEQUENCE</scope>
    <source>
        <strain evidence="9">2943</strain>
    </source>
</reference>
<dbReference type="GO" id="GO:0016020">
    <property type="term" value="C:membrane"/>
    <property type="evidence" value="ECO:0007669"/>
    <property type="project" value="TreeGrafter"/>
</dbReference>
<feature type="chain" id="PRO_5037542834" evidence="7">
    <location>
        <begin position="20"/>
        <end position="266"/>
    </location>
</feature>
<keyword evidence="4 6" id="KW-0862">Zinc</keyword>
<dbReference type="InterPro" id="IPR051156">
    <property type="entry name" value="Mito/Outer_Membr_Metalloprot"/>
</dbReference>
<keyword evidence="1 6" id="KW-0645">Protease</keyword>
<evidence type="ECO:0000259" key="8">
    <source>
        <dbReference type="Pfam" id="PF01435"/>
    </source>
</evidence>
<dbReference type="Pfam" id="PF01435">
    <property type="entry name" value="Peptidase_M48"/>
    <property type="match status" value="1"/>
</dbReference>
<evidence type="ECO:0000313" key="9">
    <source>
        <dbReference type="EMBL" id="MBL3655997.1"/>
    </source>
</evidence>
<sequence>MIKKILFLFVIGLFLYSCASVPVTGRSQLNLVSNSEILPMSYDEYQQVLKESKLSNNQKYVDMVKTVGKKIQVAVEEYMRQNGMSDNLKGYSWEFNVIDSDQVNAWCMPGGKVAFYSGIMPICQDETGVAVVMGHEVAHAVANHGRERMSESLIANFGLSSLSTAFGQDPSLTQQLLYQSVGIGTQLGMLKFSRTHESEADHIGLIFMAMAGYNPSEAPKFWERMEANSGGARQPEFLSTHPHPDTRIADLKKELPEALKYYKGAK</sequence>
<dbReference type="GO" id="GO:0051603">
    <property type="term" value="P:proteolysis involved in protein catabolic process"/>
    <property type="evidence" value="ECO:0007669"/>
    <property type="project" value="TreeGrafter"/>
</dbReference>
<keyword evidence="7" id="KW-0732">Signal</keyword>
<dbReference type="EMBL" id="JAESIY010000003">
    <property type="protein sequence ID" value="MBL3655997.1"/>
    <property type="molecule type" value="Genomic_DNA"/>
</dbReference>
<keyword evidence="10" id="KW-1185">Reference proteome</keyword>
<evidence type="ECO:0000256" key="6">
    <source>
        <dbReference type="RuleBase" id="RU003983"/>
    </source>
</evidence>
<protein>
    <submittedName>
        <fullName evidence="9">M48 family metallopeptidase</fullName>
    </submittedName>
</protein>
<dbReference type="InterPro" id="IPR001915">
    <property type="entry name" value="Peptidase_M48"/>
</dbReference>
<dbReference type="PROSITE" id="PS51257">
    <property type="entry name" value="PROKAR_LIPOPROTEIN"/>
    <property type="match status" value="1"/>
</dbReference>